<feature type="domain" description="EGF-like" evidence="8">
    <location>
        <begin position="3044"/>
        <end position="3085"/>
    </location>
</feature>
<dbReference type="InterPro" id="IPR026823">
    <property type="entry name" value="cEGF"/>
</dbReference>
<feature type="domain" description="EGF-like" evidence="8">
    <location>
        <begin position="3418"/>
        <end position="3455"/>
    </location>
</feature>
<feature type="domain" description="EGF-like" evidence="8">
    <location>
        <begin position="663"/>
        <end position="707"/>
    </location>
</feature>
<keyword evidence="1 5" id="KW-0245">EGF-like domain</keyword>
<dbReference type="FunFam" id="2.10.25.10:FF:000038">
    <property type="entry name" value="Fibrillin 2"/>
    <property type="match status" value="14"/>
</dbReference>
<dbReference type="Gene3D" id="2.10.25.10">
    <property type="entry name" value="Laminin"/>
    <property type="match status" value="26"/>
</dbReference>
<feature type="domain" description="EGF-like" evidence="8">
    <location>
        <begin position="4588"/>
        <end position="4627"/>
    </location>
</feature>
<keyword evidence="7" id="KW-1133">Transmembrane helix</keyword>
<feature type="domain" description="EGF-like" evidence="8">
    <location>
        <begin position="1475"/>
        <end position="1517"/>
    </location>
</feature>
<dbReference type="Pfam" id="PF07645">
    <property type="entry name" value="EGF_CA"/>
    <property type="match status" value="21"/>
</dbReference>
<feature type="domain" description="EGF-like" evidence="8">
    <location>
        <begin position="244"/>
        <end position="284"/>
    </location>
</feature>
<dbReference type="CDD" id="cd00054">
    <property type="entry name" value="EGF_CA"/>
    <property type="match status" value="16"/>
</dbReference>
<feature type="domain" description="EGF-like" evidence="8">
    <location>
        <begin position="200"/>
        <end position="243"/>
    </location>
</feature>
<keyword evidence="4" id="KW-1015">Disulfide bond</keyword>
<feature type="domain" description="EGF-like" evidence="8">
    <location>
        <begin position="535"/>
        <end position="579"/>
    </location>
</feature>
<feature type="domain" description="EGF-like" evidence="8">
    <location>
        <begin position="753"/>
        <end position="797"/>
    </location>
</feature>
<proteinExistence type="predicted"/>
<evidence type="ECO:0000259" key="9">
    <source>
        <dbReference type="PROSITE" id="PS50994"/>
    </source>
</evidence>
<dbReference type="InterPro" id="IPR003645">
    <property type="entry name" value="Fol_N"/>
</dbReference>
<feature type="domain" description="EGF-like" evidence="8">
    <location>
        <begin position="1799"/>
        <end position="1838"/>
    </location>
</feature>
<dbReference type="PANTHER" id="PTHR22963">
    <property type="entry name" value="ENDOGLIN-RELATED"/>
    <property type="match status" value="1"/>
</dbReference>
<evidence type="ECO:0000256" key="4">
    <source>
        <dbReference type="ARBA" id="ARBA00023157"/>
    </source>
</evidence>
<comment type="caution">
    <text evidence="11">The sequence shown here is derived from an EMBL/GenBank/DDBJ whole genome shotgun (WGS) entry which is preliminary data.</text>
</comment>
<dbReference type="SUPFAM" id="SSF57184">
    <property type="entry name" value="Growth factor receptor domain"/>
    <property type="match status" value="5"/>
</dbReference>
<dbReference type="GO" id="GO:0003676">
    <property type="term" value="F:nucleic acid binding"/>
    <property type="evidence" value="ECO:0007669"/>
    <property type="project" value="InterPro"/>
</dbReference>
<dbReference type="InterPro" id="IPR009030">
    <property type="entry name" value="Growth_fac_rcpt_cys_sf"/>
</dbReference>
<feature type="domain" description="EGF-like" evidence="8">
    <location>
        <begin position="1046"/>
        <end position="1087"/>
    </location>
</feature>
<dbReference type="PANTHER" id="PTHR22963:SF38">
    <property type="entry name" value="LP13770P"/>
    <property type="match status" value="1"/>
</dbReference>
<dbReference type="PROSITE" id="PS50994">
    <property type="entry name" value="INTEGRASE"/>
    <property type="match status" value="1"/>
</dbReference>
<dbReference type="SUPFAM" id="SSF57196">
    <property type="entry name" value="EGF/Laminin"/>
    <property type="match status" value="11"/>
</dbReference>
<sequence length="6937" mass="758966">MKSNHHQSHQYFSTSSSSSSFNVKKRQQNSHHNHVKKLNKIFILFIIFILKFLFLLSLSSLSQYLITTINVHAQYRPQWPSPYVQREIFVLNLEDGYFGCQVNESTDFLQLFELSKLCDGIPQCFQDNCHPKQSKCTNGVCLDHLCYCNDGFGGKSCDIPDENECKYRPCDVFAHCTNTMGSYYCSCFPGYEGDGFSCKDINECEIPSLAALCGENAECCNLPGHFVCKCQSGFTGNATIACMDIDECQDGGYCGQNAICTNIPGSYSCECANGFVGDPSIECLDLNECENNPCGSGAICTNTVGSFECSCPEGYHNNNITALGGGCIDIDECQNPLICGSNAVCINIPGSFVCECGSGFTGNPKTQCEDIDECPSASCGVDAICINNIGSYSCQCKPGFTGTPYHSAGCLDIDECRQENLCGPNALCYNKPGSYECKCSTGYTGNPIRGCKDIDECSTNPCGPNAKCLNTIGSFQCQCPDKYLARDGNAELGCDRTAVDVYCIEQSDCTANAICIDGNCQCKSGYRIDGIMCIDVDECRTNKNVCGKGATCINLDGGYECFCEFGYEKIQQSAKSKCQDIDECVRIPYPCGENSVCINQDGHFKCSCKEGFIGNATSGCQSPCDSVQCGQYATCHVNGQEAACVCDPGFTFNPSNISAGCLDINECDVDHGPSGLCGQGAVCTNIIGSHHCHCSPGFSGDPFRYCEDMDECDRRYGQYGKCGENAICTNLMGSYSCSCPSGMTGNAHESCQDIDECSLAFGANGKCGFSAICSNSFGNFSCRCPPGSYGDPKIRCFLEQTCSNDKDCQGNSICKQEKCYCPPPFFGENCKHPCDDLFCGEHAKCQLDRHGNPVCSCIDGYTGKSNSLPGCVDLDECANNNPCGKLAVCRNTPGSFECLCTHDYRGDPFIECLLEGKDRIECNDNLSCPPNEECISAHNINQCVCQRGYVRDLVTESCRDVNECSESKKSPCGTNAFCMNLDGGYTCHCPDGLTGNAYSLCYPDIIECNDDKQCPGNTACINDIQYGVHCGCKDPYVREGDYCIMTSRNCSNANPCPQNQECMMTSSGFGFCICPKGFTLEANGFCRDIDECTEMQEFNLCGSNSECINLPGAYECLCRVGYTGIGKVGCDRIVQHCQSNTDCEQNYQCRNHSCECSSPFIFDGQSCRHPCDWKQCGQNAECIFDKDEGTHCQCKPGCIGNPNEGCHDINECTSLLPLDPNGPCGANAVCINLLGSYRCECSDGTGNAYESGCQGSSICQSNDDCPNDTICNKELNVCIDACNQAICGPNSYCIGINHTAICQCTAGYSGEGNDLVKGCLSPCSNLHCGLNAHCIVNTQNQPVCRCRNGFYGNPWAGGACMPEIKCSNQLPCPSDQICINHVCIDRIPPLLTPPTCYPGCGLNSHCAYDTPNKCVCNSGTSGNPYIACTTIPRCDRIRCGTGANCLESATSVECVCAAGFHGNPYIACEDVNECLQDLCDNHHGNICGTNANCINVIGSYQCVCRSGYVGNPLFSCQLPKKPGYENQINGVGISCSTTSNCPPNTVCFRGICVQPNRCIEDSKCDSNNVCALVNQEIGFQCIDPCDTTQCGPNAFCFTIEHKPKCLCIDAHSGDPNDLEIGCSPSAAEIRLPSTCDHDDECQSNFVCKHIPSRSDSKQCVSVCDIIECGPNAHCIARERRRPECVCHEDFEGNAYDLIKGCSPHACTDDGDCKQDEICSSYSQGYRECDNVCKDFQCGINSVCRGRAHQAYCECRPNFAGDPYDGKIGCQPVQLTCSDDNSCAEFQACRRVLTGLRNCTDVCDNIRCGQNARCVGRAHQAVCECLPGFSGDPPTRQCQTPSQHLCQRDEQCPVDKKCVLTTENVKDCVDICFNHICGKGAYCVAKNHRPHCDCMAGYTRISGDSNGATCAPNICQTNRECRNDQICTITRKGILDCVDVCESIKCGPNAECIAIDHTATCKCKKSFFGNPEDLFRGCVPKDRCTSNTDCNTEQVCHLNEYGVKSCVDGCSVNVCGPNAICLTNEHFVTCTCPDGFTGRASDQNGGGCYRITNECFNDENCPSNAICVQGPEDINICQDPCKQFLCGENAICSSLNHRAHCACLPGFSGDPFHMCYNPDECKLDIDCPNDSVCKFDQITSTHKCVNVCLYSECGKNALCKTHKHKAQCFCQSSFDGDPYDLIHGCHIPVINNLCQNDFDCKYNYKCLPTRSGINDCIDVCTTVQCGPNSKCQIHNHDATCECIPGYVGSATDLAIGCIKQDHDECNEDIDCINGSDVCKALNNGVKKCFNACQFITCGTGSICVAVEHRAYCDCMEGFVRDQNQICIPRKDECVSDHQCPALSTCKTNVLGIRQCAEACIDFTCTPNSRCVAMHHKEQCQCEPGFTGDPLSRTGCVQISLHQCNNDNDCLSSNEICLADQHGIRKCVDGCLKFECGKHAVCVIENRAPECRCPTNGHFVGNPYDRNNGCIRVECITDKDCADDKACSTHNHCYDPCINGCGQNAVCISHSHYAHCKCLSGFTGEPYGIGCSLVRLCDSNPCHEMAYCNDTLGSLTCTCTSGFIGNPYSKDIDGCKHPNACPRGNIDCSPNSVCMPDATGLFLCKNPCDQIECGPNSVCQIRDQQPKCQCLDNFNGQPNSFGCSRIPRFCKTNPDCADDSQECIDGQCRFVCTLDSECADGEKCVDNFCVKACIVHDSCSPNEACVSKGYCNFGCRDNIECPADQACIQNRCQNPCEIKNICGNNALCAIQSHNLTCFCPENFEGNPDPIMGCKRKYYHCSSDMECPFGLVCANNKCRPKCNDCVDGEKCIADACFQTCSSDINCPAGEVCINHVCITGCRSNADCTLNQICANTLCSCIPGFEYIAGVGCVDIDECLTEPCHPTAICENVPGSYRCSCRDGEIGDGWTGCQNPGECPRGDIDCPSNAACRSNQNGGLSKCVNLCSYQPCGPNSLCNVVDHKIQCKCPEVGLYSGDAFNHQIGCQAVECLHDSDCPSDRQCRNFVCENACDQVDCGPHGSCIIRDRQAICRCEIGFENNGLLNCVDINECHLHPCHNTAICENIPGSYGCKCPTNLVGNAYEHPGCHESDVCYNGDDDCPDSSTCIMVAGVPKCRDRCNDPTICGMNSICMTIHHQPKCSCPKFFFGNPLERCERVECTGSLDCTNETDICFENHCVNVCLSPTVACGENAYCVPQKHSYSCKCADGYFGEPIAGCRKRLACDSDEDCPFSEFCHMDHFCRSSCASHRDCNQNEKCEMGKCIQSCKNDFDCSSDYYCVEWRCIRRIENRCNNDNECGEYAACRADDTGGFNDCKDPCENTICGRNSQCKVINHSPICECLSGFFGNPNDERFGCRPIECSSHQECKTNQACSNHKCIDPCKQQNSFICGKNAYCSSEKHSAICRCFDGFEGDDPIVGCQRIDYCSKKVCHPTAICINKLSGYECMCPIDKNIGSPFEEPGCRGPNECPNGNSDCPPNAVCELNSSRGLLMCQNPCERDDSCGINALCTVSNRQRICKCPDGFQGNPKDTRRGCQRNLIECQNENQCPIGTICDIGKCRPQCATNKDCAKNEQCFDHRCLLRCFSDQECSDGEICMNNRCQAGCRNDNECSMKEACILNSCKNMCDTPIACGANALCTMVAHQPICSCKYGFTGDSKMGCIRIMRMCLSPIDCPENHICIDGRCKSLCLADKDCAIGEKCFSGHCVLLCRHDNECLTTHEICNANRCQTGCRNNNQCAGHLVCTRNQCIDPCEGSAACGPNAICSVVNHRISCSCPINFVGRPSANVGCMRESISCQSNTDCHDAGLICTNNQCRQVCSANKDCAVDERCVSGRCHIQCTKDRECPTSEICLHNFCNVGCRSDADCASTETCMNNFCMDICASPTACGTNAICSVHNHEKICSCKEDTIGNPFVECVRQFVSCDQQTGGGCGIGQICESSYCFAQCNRDQDCYNNERCLNGICSTICTNHDACPRGFVCEFGQQQCTPGCRQDSECSTTDICINRKCINACHNPTSCGLGAQCIAVNHLAQCSCNAQQTGNPKIECKHIDCLIDIDCNDGEICQNYKCQPGCRSDSGCSSSESCISLQCVDPCMFAEVCGENAICQTIDHQPYCSCPSSNYDGNPTVRCMLKQQEELSCRSSNDCPMDSSCIHQRCIRNNECSKDKDCSIGNICIQGKCFAGCRRDDDCPLDMACQSQQCHNPCNTRGACGNNAICQPFNHHAKCFCSADHIGHPETECLPLPLCRKNDECPIGYLCQSNKCVQSIGCVSDNECRMTEICLNNRCTEGCRSNSDCSFKMACINYLCQNPCSMKTCGPNAICISINHEAVCRCPEGFIGDGYQGCRIQQNDCHVDKDCGIGKICISNRCIIGCRNDDNCPFEKTCYNRKCIDPCSLEQICGVNSLCRPANHKAECFCQPNYIGDAKVHCVESKQKLELYECSDDVGCGPGKVCEHHYCVDIIKQCLYDNNCHPGEICDQGKCISGCRRDSDCTFDRACYNSQCQNPCTIQTPCGSNAHCQPVLHRPQCRCSFGYDGNPYDYCKPMTKLPATRCTNDKQCPLGFICELNICTIGCRVDKSCPSELACIHKQCVDPCDLSDSCGQNTICTTVGHRPRCSCMAGYTGDPNRQCAVSTMLICVQDVDCSIGQICEKSKCIDACRTDDTCSYVTACINQRCQDPCSVYGACGHNDAICQAENHRAVCKCSSSSSIGGGDQNDHLFSACDRQQIILQPTDCLADDDCGFGYICNQGSCIEGCHHNDHCVPNEACINSECRNPCESPNACGLNADCTTNGHRAVCSCHSGFIGDGVSCYPFEEIKQCQSDRDCGHRLICGERSTCVIGCRDSSGCSDEESCINGICQNPCSLYGVCGRNAICQAMNRSAVCSCSVGFKGNPNVLCTDAPPQCFRDNECVVGQICENNQCISGCRQDNNCPEDRICVHGTCQNPCLLPKACGLNAVCQPFNHRARCECIENFRGNPFEHCEPIPDDYCEQDQACSLGKICENNRCIDGCRNDANCRFEESCINKQCQNPCDLFGACGQNAVCKPLNHDRVCTCVSDFTGNPRVSCERVLPPPECFSDFECPTEHICKNQRCTYGCRSTLNCPKDKTCVQEKCINPCKQSGACGRNAICLASSHVAVCSCPAGFIGEPNFECKEIHESSRNLLSGVTYMDDLLIGSNSIDDLRQCVIDAKQAFSASGFEMHKICSNGMIPDGSTGYDSGLLGLLWNMSEDTISLKNRDLVSPSLTKRIVLSTIGRIFDPLGIIDPLKLRLRIMFSCIVSNEWDTPIVDDDFVREWNKAITDWPNLDQIKFNRFIPDTSIMYCFADASEVGLGYCIYLGSQFLFGKSKVASKTKTIVEKELLALLELVKMVYRIRKILLQSQVNPSIRIFSDSKINLDRLNASPNRFKCHLGKKLLRILQIISDCRASVIYISGNLNPADLFSRPISVSKFLQQKPWFLQTTILPNESCPIVSVCAIKKEEIDPTFINFLNRFSSIKSMLRWINRFRSWLPKHKQDRMIDSLFILIRCFQANSPFVSSHDHFIDDRGLIVYRMRDGVNSIWIPPRTALSRALLYEAHRLAKHNGVKLSLAQIPVELAIGDANRSMARLIYRCVLCRKRRGKGISVPFGPTYHEVDVFSGPFARIAIDGFGPFKLLNGRKYWGLIVACLSTRCLRIGVLEDLTPISAGRALKSIFHEVGFPKFIISDNGTNFKPIKLALEKAKMSVVWWTTAPSAPWQNGTAERFVQMVKSCLSIYDKKCRSFYDVMLRFREVESIINARPIIANDRPISAFEFCFQLGCRMHGNCPMDKACVNGLCQSPCNIGGMCGVNTICRAERHEAQCSFECEQNKDCGNGYVCANNECKDINECLQEKMPCGPGASCTNLPGWFKCSCPMPLVGDPYGPFGCRSPQPVCLHDADCKPDQRCNPVTQECYDICSRPGVCGKGAICRGFDYKAECLCQNGYQGNPHVECTIRDSCVSDNDCPGNLKCQIDYCSCPKHLHQLGTFCIAQSFNCSLQSPCPLNQECVFINGGNTHQGTCICPRGFQLSLDGSCKDIDECQQNSNICGSGAICTNLIGSYKCSCPFGGDPYNEGCLTDNFREGCFVDSDCDADKACVETNCVNPCLKENSCGQNAICTVRNHRKECNCRPLFFGDPYSICRKPVECLSDNNCPGNLACMSDQKCGCPLGYERQLDYCIKSSIGCSSTKLCKGNQECILTKGNGFCVCMRGFRLSSNGECQDINECIEQTGLCAANADCHNLPGSYECRCYENHDGDPYREGCRSTPPPLKGCLQDSDCALNKKCNAHLGECYDPCVSREHRLGYKCGLNAICITENHNPECFCPPGGYEGDPFKSCHKKIICGIDYHCPGNLICLDSNTCGCPPNFLQENDYCYMKSLNCTTNNPCPTNEECVYTGSLNGFCVCPHGYEYHPSGECIDLNECLHVHCGSGAVCNNKPGGYECSCPPDTVGDAYVKGCFEIEGCISTADCASDRECDIGSKQCISPCYICGPHTECTAIDHRAICSCPPGRIGEPLDKLVGCYEEPDLPIESRTIPPPSEILVMCLADGVQVSVQLDRFDGLIYVKGHSQDPQCRRLVTSGEGDSIDFKVLFGHCGLIHIDGEASFVLVIQKHPKLITYRARAYHIKCVYNTGEKTVTLGFNVSMITTSGTIANTGPPPTCIMSICTLDGKEINSAEIGDDLILKVDVQPDFIYGGFARSCFAKTMEEEGEFQYEVTDENGCATDPSIFGNWEYDPHKKSLMARFNAFKFPSSNNLRFQCNIRVCFGSCPPVNCDGIDAFGRRRRRRRQIEVDEDDFILTDTFKEGALREEIMVQSNAILTFEKHGLQQSENIVENDSIHVEDIEHVCLPKLGLIISMIITTLLALVAVAVAISCWLMAYRRRPKGVGPLPHPPDFPNPLYTTPDPSLIEPLPDYYPSMQRHM</sequence>
<dbReference type="InterPro" id="IPR001584">
    <property type="entry name" value="Integrase_cat-core"/>
</dbReference>
<feature type="domain" description="EGF-like" evidence="8">
    <location>
        <begin position="329"/>
        <end position="369"/>
    </location>
</feature>
<evidence type="ECO:0000256" key="2">
    <source>
        <dbReference type="ARBA" id="ARBA00022729"/>
    </source>
</evidence>
<feature type="transmembrane region" description="Helical" evidence="7">
    <location>
        <begin position="41"/>
        <end position="66"/>
    </location>
</feature>
<dbReference type="PROSITE" id="PS01186">
    <property type="entry name" value="EGF_2"/>
    <property type="match status" value="23"/>
</dbReference>
<dbReference type="InterPro" id="IPR000152">
    <property type="entry name" value="EGF-type_Asp/Asn_hydroxyl_site"/>
</dbReference>
<keyword evidence="2" id="KW-0732">Signal</keyword>
<dbReference type="SMART" id="SM00274">
    <property type="entry name" value="FOLN"/>
    <property type="match status" value="17"/>
</dbReference>
<feature type="domain" description="EGF-like" evidence="8">
    <location>
        <begin position="1430"/>
        <end position="1469"/>
    </location>
</feature>
<feature type="transmembrane region" description="Helical" evidence="7">
    <location>
        <begin position="6866"/>
        <end position="6893"/>
    </location>
</feature>
<feature type="region of interest" description="Disordered" evidence="6">
    <location>
        <begin position="1"/>
        <end position="20"/>
    </location>
</feature>
<dbReference type="Gene3D" id="3.30.420.10">
    <property type="entry name" value="Ribonuclease H-like superfamily/Ribonuclease H"/>
    <property type="match status" value="1"/>
</dbReference>
<evidence type="ECO:0000259" key="10">
    <source>
        <dbReference type="PROSITE" id="PS51034"/>
    </source>
</evidence>
<reference evidence="11" key="1">
    <citation type="submission" date="2020-06" db="EMBL/GenBank/DDBJ databases">
        <authorList>
            <person name="Ji K."/>
            <person name="Li J."/>
        </authorList>
    </citation>
    <scope>NUCLEOTIDE SEQUENCE</scope>
    <source>
        <strain evidence="11">JKM2019</strain>
        <tissue evidence="11">Whole body</tissue>
    </source>
</reference>
<feature type="domain" description="EGF-like" evidence="8">
    <location>
        <begin position="370"/>
        <end position="411"/>
    </location>
</feature>
<keyword evidence="7" id="KW-0812">Transmembrane</keyword>
<dbReference type="PROSITE" id="PS51034">
    <property type="entry name" value="ZP_2"/>
    <property type="match status" value="1"/>
</dbReference>
<dbReference type="SMART" id="SM00179">
    <property type="entry name" value="EGF_CA"/>
    <property type="match status" value="30"/>
</dbReference>
<dbReference type="InterPro" id="IPR006150">
    <property type="entry name" value="Cys_repeat_1"/>
</dbReference>
<dbReference type="PROSITE" id="PS00022">
    <property type="entry name" value="EGF_1"/>
    <property type="match status" value="1"/>
</dbReference>
<dbReference type="GO" id="GO:0015074">
    <property type="term" value="P:DNA integration"/>
    <property type="evidence" value="ECO:0007669"/>
    <property type="project" value="InterPro"/>
</dbReference>
<dbReference type="PROSITE" id="PS00010">
    <property type="entry name" value="ASX_HYDROXYL"/>
    <property type="match status" value="24"/>
</dbReference>
<feature type="domain" description="EGF-like" evidence="8">
    <location>
        <begin position="6433"/>
        <end position="6466"/>
    </location>
</feature>
<feature type="domain" description="EGF-like" evidence="8">
    <location>
        <begin position="2006"/>
        <end position="2041"/>
    </location>
</feature>
<dbReference type="Proteomes" id="UP000828236">
    <property type="component" value="Unassembled WGS sequence"/>
</dbReference>
<feature type="domain" description="EGF-like" evidence="8">
    <location>
        <begin position="4500"/>
        <end position="4539"/>
    </location>
</feature>
<feature type="domain" description="EGF-like" evidence="8">
    <location>
        <begin position="1208"/>
        <end position="1254"/>
    </location>
</feature>
<dbReference type="InterPro" id="IPR036397">
    <property type="entry name" value="RNaseH_sf"/>
</dbReference>
<dbReference type="PROSITE" id="PS50026">
    <property type="entry name" value="EGF_3"/>
    <property type="match status" value="32"/>
</dbReference>
<dbReference type="InterPro" id="IPR001881">
    <property type="entry name" value="EGF-like_Ca-bd_dom"/>
</dbReference>
<dbReference type="SUPFAM" id="SSF56672">
    <property type="entry name" value="DNA/RNA polymerases"/>
    <property type="match status" value="1"/>
</dbReference>
<feature type="domain" description="EGF-like" evidence="8">
    <location>
        <begin position="960"/>
        <end position="1002"/>
    </location>
</feature>
<evidence type="ECO:0000256" key="7">
    <source>
        <dbReference type="SAM" id="Phobius"/>
    </source>
</evidence>
<dbReference type="SUPFAM" id="SSF53098">
    <property type="entry name" value="Ribonuclease H-like"/>
    <property type="match status" value="1"/>
</dbReference>
<dbReference type="InterPro" id="IPR008042">
    <property type="entry name" value="Retrotrans_Pao"/>
</dbReference>
<feature type="domain" description="EGF-like" evidence="8">
    <location>
        <begin position="453"/>
        <end position="489"/>
    </location>
</feature>
<feature type="domain" description="EGF-like" evidence="8">
    <location>
        <begin position="285"/>
        <end position="321"/>
    </location>
</feature>
<feature type="domain" description="Integrase catalytic" evidence="9">
    <location>
        <begin position="5632"/>
        <end position="5794"/>
    </location>
</feature>
<evidence type="ECO:0000256" key="3">
    <source>
        <dbReference type="ARBA" id="ARBA00022737"/>
    </source>
</evidence>
<reference evidence="11" key="2">
    <citation type="journal article" date="2021" name="World Allergy Organ. J.">
        <title>Chromosome-level assembly of Dermatophagoides farinae genome and transcriptome reveals two novel allergens Der f 37 and Der f 39.</title>
        <authorList>
            <person name="Chen J."/>
            <person name="Cai Z."/>
            <person name="Fan D."/>
            <person name="Hu J."/>
            <person name="Hou Y."/>
            <person name="He Y."/>
            <person name="Zhang Z."/>
            <person name="Zhao Z."/>
            <person name="Gao P."/>
            <person name="Hu W."/>
            <person name="Sun J."/>
            <person name="Li J."/>
            <person name="Ji K."/>
        </authorList>
    </citation>
    <scope>NUCLEOTIDE SEQUENCE</scope>
    <source>
        <strain evidence="11">JKM2019</strain>
    </source>
</reference>
<dbReference type="FunFam" id="2.10.25.10:FF:000555">
    <property type="entry name" value="Dumpy, isoform I"/>
    <property type="match status" value="1"/>
</dbReference>
<dbReference type="FunFam" id="2.10.25.10:FF:000002">
    <property type="entry name" value="Latent-transforming growth factor beta-binding protein 3"/>
    <property type="match status" value="1"/>
</dbReference>
<dbReference type="Pfam" id="PF05380">
    <property type="entry name" value="Peptidase_A17"/>
    <property type="match status" value="1"/>
</dbReference>
<evidence type="ECO:0000256" key="6">
    <source>
        <dbReference type="SAM" id="MobiDB-lite"/>
    </source>
</evidence>
<keyword evidence="3" id="KW-0677">Repeat</keyword>
<feature type="domain" description="EGF-like" evidence="8">
    <location>
        <begin position="873"/>
        <end position="913"/>
    </location>
</feature>
<evidence type="ECO:0000256" key="5">
    <source>
        <dbReference type="PROSITE-ProRule" id="PRU00076"/>
    </source>
</evidence>
<dbReference type="GO" id="GO:0005509">
    <property type="term" value="F:calcium ion binding"/>
    <property type="evidence" value="ECO:0007669"/>
    <property type="project" value="InterPro"/>
</dbReference>
<organism evidence="11">
    <name type="scientific">Dermatophagoides farinae</name>
    <name type="common">American house dust mite</name>
    <dbReference type="NCBI Taxonomy" id="6954"/>
    <lineage>
        <taxon>Eukaryota</taxon>
        <taxon>Metazoa</taxon>
        <taxon>Ecdysozoa</taxon>
        <taxon>Arthropoda</taxon>
        <taxon>Chelicerata</taxon>
        <taxon>Arachnida</taxon>
        <taxon>Acari</taxon>
        <taxon>Acariformes</taxon>
        <taxon>Sarcoptiformes</taxon>
        <taxon>Astigmata</taxon>
        <taxon>Psoroptidia</taxon>
        <taxon>Analgoidea</taxon>
        <taxon>Pyroglyphidae</taxon>
        <taxon>Dermatophagoidinae</taxon>
        <taxon>Dermatophagoides</taxon>
    </lineage>
</organism>
<feature type="domain" description="EGF-like" evidence="8">
    <location>
        <begin position="412"/>
        <end position="452"/>
    </location>
</feature>
<dbReference type="InterPro" id="IPR012337">
    <property type="entry name" value="RNaseH-like_sf"/>
</dbReference>
<feature type="domain" description="EGF-like" evidence="8">
    <location>
        <begin position="2871"/>
        <end position="2910"/>
    </location>
</feature>
<dbReference type="InterPro" id="IPR001507">
    <property type="entry name" value="ZP_dom"/>
</dbReference>
<protein>
    <submittedName>
        <fullName evidence="11">Uncharacterized protein</fullName>
    </submittedName>
</protein>
<dbReference type="SMART" id="SM00286">
    <property type="entry name" value="PTI"/>
    <property type="match status" value="33"/>
</dbReference>
<gene>
    <name evidence="11" type="ORF">HUG17_9217</name>
</gene>
<dbReference type="SMART" id="SM00241">
    <property type="entry name" value="ZP"/>
    <property type="match status" value="1"/>
</dbReference>
<dbReference type="SMART" id="SM00289">
    <property type="entry name" value="WR1"/>
    <property type="match status" value="27"/>
</dbReference>
<feature type="domain" description="EGF-like" evidence="8">
    <location>
        <begin position="1088"/>
        <end position="1131"/>
    </location>
</feature>
<dbReference type="InterPro" id="IPR018097">
    <property type="entry name" value="EGF_Ca-bd_CS"/>
</dbReference>
<dbReference type="SMART" id="SM00181">
    <property type="entry name" value="EGF"/>
    <property type="match status" value="88"/>
</dbReference>
<keyword evidence="7" id="KW-0472">Membrane</keyword>
<evidence type="ECO:0000313" key="11">
    <source>
        <dbReference type="EMBL" id="KAH7638112.1"/>
    </source>
</evidence>
<name>A0A9D4NUD3_DERFA</name>
<dbReference type="EMBL" id="SDOV01000008">
    <property type="protein sequence ID" value="KAH7638112.1"/>
    <property type="molecule type" value="Genomic_DNA"/>
</dbReference>
<comment type="caution">
    <text evidence="5">Lacks conserved residue(s) required for the propagation of feature annotation.</text>
</comment>
<dbReference type="PROSITE" id="PS01187">
    <property type="entry name" value="EGF_CA"/>
    <property type="match status" value="15"/>
</dbReference>
<feature type="domain" description="ZP" evidence="10">
    <location>
        <begin position="6558"/>
        <end position="6795"/>
    </location>
</feature>
<dbReference type="Gene3D" id="2.90.20.10">
    <property type="entry name" value="Plasmodium vivax P25 domain"/>
    <property type="match status" value="3"/>
</dbReference>
<feature type="domain" description="EGF-like" evidence="8">
    <location>
        <begin position="161"/>
        <end position="197"/>
    </location>
</feature>
<feature type="domain" description="EGF-like" evidence="8">
    <location>
        <begin position="708"/>
        <end position="752"/>
    </location>
</feature>
<evidence type="ECO:0000259" key="8">
    <source>
        <dbReference type="PROSITE" id="PS50026"/>
    </source>
</evidence>
<dbReference type="InterPro" id="IPR043502">
    <property type="entry name" value="DNA/RNA_pol_sf"/>
</dbReference>
<dbReference type="InterPro" id="IPR049883">
    <property type="entry name" value="NOTCH1_EGF-like"/>
</dbReference>
<feature type="domain" description="EGF-like" evidence="8">
    <location>
        <begin position="5860"/>
        <end position="5895"/>
    </location>
</feature>
<feature type="domain" description="EGF-like" evidence="8">
    <location>
        <begin position="6051"/>
        <end position="6091"/>
    </location>
</feature>
<feature type="domain" description="EGF-like" evidence="8">
    <location>
        <begin position="580"/>
        <end position="621"/>
    </location>
</feature>
<dbReference type="GO" id="GO:0071897">
    <property type="term" value="P:DNA biosynthetic process"/>
    <property type="evidence" value="ECO:0007669"/>
    <property type="project" value="UniProtKB-ARBA"/>
</dbReference>
<dbReference type="InterPro" id="IPR000742">
    <property type="entry name" value="EGF"/>
</dbReference>
<evidence type="ECO:0000256" key="1">
    <source>
        <dbReference type="ARBA" id="ARBA00022536"/>
    </source>
</evidence>
<dbReference type="GO" id="GO:0042575">
    <property type="term" value="C:DNA polymerase complex"/>
    <property type="evidence" value="ECO:0007669"/>
    <property type="project" value="UniProtKB-ARBA"/>
</dbReference>
<accession>A0A9D4NUD3</accession>
<dbReference type="Pfam" id="PF12662">
    <property type="entry name" value="cEGF"/>
    <property type="match status" value="2"/>
</dbReference>
<feature type="domain" description="EGF-like" evidence="8">
    <location>
        <begin position="6236"/>
        <end position="6278"/>
    </location>
</feature>
<feature type="domain" description="EGF-like" evidence="8">
    <location>
        <begin position="2531"/>
        <end position="2568"/>
    </location>
</feature>